<gene>
    <name evidence="1" type="ORF">P167DRAFT_480794</name>
</gene>
<keyword evidence="2" id="KW-1185">Reference proteome</keyword>
<reference evidence="1 2" key="1">
    <citation type="journal article" date="2018" name="Nat. Ecol. Evol.">
        <title>Pezizomycetes genomes reveal the molecular basis of ectomycorrhizal truffle lifestyle.</title>
        <authorList>
            <person name="Murat C."/>
            <person name="Payen T."/>
            <person name="Noel B."/>
            <person name="Kuo A."/>
            <person name="Morin E."/>
            <person name="Chen J."/>
            <person name="Kohler A."/>
            <person name="Krizsan K."/>
            <person name="Balestrini R."/>
            <person name="Da Silva C."/>
            <person name="Montanini B."/>
            <person name="Hainaut M."/>
            <person name="Levati E."/>
            <person name="Barry K.W."/>
            <person name="Belfiori B."/>
            <person name="Cichocki N."/>
            <person name="Clum A."/>
            <person name="Dockter R.B."/>
            <person name="Fauchery L."/>
            <person name="Guy J."/>
            <person name="Iotti M."/>
            <person name="Le Tacon F."/>
            <person name="Lindquist E.A."/>
            <person name="Lipzen A."/>
            <person name="Malagnac F."/>
            <person name="Mello A."/>
            <person name="Molinier V."/>
            <person name="Miyauchi S."/>
            <person name="Poulain J."/>
            <person name="Riccioni C."/>
            <person name="Rubini A."/>
            <person name="Sitrit Y."/>
            <person name="Splivallo R."/>
            <person name="Traeger S."/>
            <person name="Wang M."/>
            <person name="Zifcakova L."/>
            <person name="Wipf D."/>
            <person name="Zambonelli A."/>
            <person name="Paolocci F."/>
            <person name="Nowrousian M."/>
            <person name="Ottonello S."/>
            <person name="Baldrian P."/>
            <person name="Spatafora J.W."/>
            <person name="Henrissat B."/>
            <person name="Nagy L.G."/>
            <person name="Aury J.M."/>
            <person name="Wincker P."/>
            <person name="Grigoriev I.V."/>
            <person name="Bonfante P."/>
            <person name="Martin F.M."/>
        </authorList>
    </citation>
    <scope>NUCLEOTIDE SEQUENCE [LARGE SCALE GENOMIC DNA]</scope>
    <source>
        <strain evidence="1 2">CCBAS932</strain>
    </source>
</reference>
<organism evidence="1 2">
    <name type="scientific">Morchella conica CCBAS932</name>
    <dbReference type="NCBI Taxonomy" id="1392247"/>
    <lineage>
        <taxon>Eukaryota</taxon>
        <taxon>Fungi</taxon>
        <taxon>Dikarya</taxon>
        <taxon>Ascomycota</taxon>
        <taxon>Pezizomycotina</taxon>
        <taxon>Pezizomycetes</taxon>
        <taxon>Pezizales</taxon>
        <taxon>Morchellaceae</taxon>
        <taxon>Morchella</taxon>
    </lineage>
</organism>
<protein>
    <submittedName>
        <fullName evidence="1">Uncharacterized protein</fullName>
    </submittedName>
</protein>
<sequence>MAHYSSNTCEYSYPASTSGAPYSSSQISQTEINQMLHTLRSHRVNTLTELRRIEKVLASVNPLAYYAPMTEAWNHYVSSNNFLSELRGLTRQYPFSTELLESAKWSVYNDPDSSKSWNFAWLILTKLRNEQMVAEFATKTAYEPAMWGNATPDPASATQLASVLTQEWSKAVDQMLRHWSSPPTTDSFY</sequence>
<dbReference type="AlphaFoldDB" id="A0A3N4L124"/>
<accession>A0A3N4L124</accession>
<proteinExistence type="predicted"/>
<evidence type="ECO:0000313" key="2">
    <source>
        <dbReference type="Proteomes" id="UP000277580"/>
    </source>
</evidence>
<evidence type="ECO:0000313" key="1">
    <source>
        <dbReference type="EMBL" id="RPB16520.1"/>
    </source>
</evidence>
<dbReference type="InParanoid" id="A0A3N4L124"/>
<dbReference type="OrthoDB" id="4932428at2759"/>
<dbReference type="Proteomes" id="UP000277580">
    <property type="component" value="Unassembled WGS sequence"/>
</dbReference>
<name>A0A3N4L124_9PEZI</name>
<dbReference type="EMBL" id="ML119108">
    <property type="protein sequence ID" value="RPB16520.1"/>
    <property type="molecule type" value="Genomic_DNA"/>
</dbReference>